<feature type="domain" description="Helix-turn-helix" evidence="2">
    <location>
        <begin position="82"/>
        <end position="132"/>
    </location>
</feature>
<name>A0ABU3RWH0_9MICO</name>
<dbReference type="EMBL" id="JAWDIU010000003">
    <property type="protein sequence ID" value="MDU0327216.1"/>
    <property type="molecule type" value="Genomic_DNA"/>
</dbReference>
<protein>
    <submittedName>
        <fullName evidence="3">Helix-turn-helix domain-containing protein</fullName>
    </submittedName>
</protein>
<dbReference type="InterPro" id="IPR010093">
    <property type="entry name" value="SinI_DNA-bd"/>
</dbReference>
<feature type="transmembrane region" description="Helical" evidence="1">
    <location>
        <begin position="12"/>
        <end position="29"/>
    </location>
</feature>
<sequence>MSDDNGRRHPGLIAGIHVLLPGSVVVRLLKVIDRGSMTSDPVLAQWLPSLVAVAQRWHFAVESSDLRTPAIPTTEPAPSSEWVTVAQAAALLDLGERRVLALIHTGTLPATKRGRVWWIQRTEVELLIENRRIHG</sequence>
<keyword evidence="1" id="KW-1133">Transmembrane helix</keyword>
<dbReference type="InterPro" id="IPR041657">
    <property type="entry name" value="HTH_17"/>
</dbReference>
<keyword evidence="1" id="KW-0812">Transmembrane</keyword>
<proteinExistence type="predicted"/>
<reference evidence="3 4" key="1">
    <citation type="submission" date="2023-09" db="EMBL/GenBank/DDBJ databases">
        <title>Microbacterium fusihabitans sp. nov., Microbacterium phycihabitans sp. nov., and Microbacterium cervinum sp. nov., isolated from dried seaweeds of beach.</title>
        <authorList>
            <person name="Lee S.D."/>
        </authorList>
    </citation>
    <scope>NUCLEOTIDE SEQUENCE [LARGE SCALE GENOMIC DNA]</scope>
    <source>
        <strain evidence="3 4">KSW2-21</strain>
    </source>
</reference>
<organism evidence="3 4">
    <name type="scientific">Microbacterium algihabitans</name>
    <dbReference type="NCBI Taxonomy" id="3075992"/>
    <lineage>
        <taxon>Bacteria</taxon>
        <taxon>Bacillati</taxon>
        <taxon>Actinomycetota</taxon>
        <taxon>Actinomycetes</taxon>
        <taxon>Micrococcales</taxon>
        <taxon>Microbacteriaceae</taxon>
        <taxon>Microbacterium</taxon>
    </lineage>
</organism>
<keyword evidence="1" id="KW-0472">Membrane</keyword>
<evidence type="ECO:0000259" key="2">
    <source>
        <dbReference type="Pfam" id="PF12728"/>
    </source>
</evidence>
<dbReference type="Proteomes" id="UP001256673">
    <property type="component" value="Unassembled WGS sequence"/>
</dbReference>
<comment type="caution">
    <text evidence="3">The sequence shown here is derived from an EMBL/GenBank/DDBJ whole genome shotgun (WGS) entry which is preliminary data.</text>
</comment>
<evidence type="ECO:0000313" key="4">
    <source>
        <dbReference type="Proteomes" id="UP001256673"/>
    </source>
</evidence>
<dbReference type="NCBIfam" id="TIGR01764">
    <property type="entry name" value="excise"/>
    <property type="match status" value="1"/>
</dbReference>
<gene>
    <name evidence="3" type="ORF">RWH43_10665</name>
</gene>
<keyword evidence="4" id="KW-1185">Reference proteome</keyword>
<evidence type="ECO:0000256" key="1">
    <source>
        <dbReference type="SAM" id="Phobius"/>
    </source>
</evidence>
<evidence type="ECO:0000313" key="3">
    <source>
        <dbReference type="EMBL" id="MDU0327216.1"/>
    </source>
</evidence>
<accession>A0ABU3RWH0</accession>
<dbReference type="Pfam" id="PF12728">
    <property type="entry name" value="HTH_17"/>
    <property type="match status" value="1"/>
</dbReference>
<dbReference type="RefSeq" id="WP_316001463.1">
    <property type="nucleotide sequence ID" value="NZ_JAWDIU010000003.1"/>
</dbReference>